<evidence type="ECO:0000256" key="4">
    <source>
        <dbReference type="ARBA" id="ARBA00023125"/>
    </source>
</evidence>
<dbReference type="OrthoDB" id="9784984at2"/>
<dbReference type="Proteomes" id="UP000199520">
    <property type="component" value="Unassembled WGS sequence"/>
</dbReference>
<dbReference type="GO" id="GO:0016987">
    <property type="term" value="F:sigma factor activity"/>
    <property type="evidence" value="ECO:0007669"/>
    <property type="project" value="UniProtKB-KW"/>
</dbReference>
<accession>A0A1I4H263</accession>
<dbReference type="Gene3D" id="1.10.1740.10">
    <property type="match status" value="1"/>
</dbReference>
<proteinExistence type="inferred from homology"/>
<evidence type="ECO:0000313" key="8">
    <source>
        <dbReference type="EMBL" id="SFL35506.1"/>
    </source>
</evidence>
<keyword evidence="5" id="KW-0804">Transcription</keyword>
<gene>
    <name evidence="8" type="ORF">SAMN04490355_100270</name>
</gene>
<evidence type="ECO:0000256" key="5">
    <source>
        <dbReference type="ARBA" id="ARBA00023163"/>
    </source>
</evidence>
<dbReference type="InterPro" id="IPR007627">
    <property type="entry name" value="RNA_pol_sigma70_r2"/>
</dbReference>
<evidence type="ECO:0000256" key="2">
    <source>
        <dbReference type="ARBA" id="ARBA00023015"/>
    </source>
</evidence>
<keyword evidence="3" id="KW-0731">Sigma factor</keyword>
<dbReference type="GO" id="GO:0006352">
    <property type="term" value="P:DNA-templated transcription initiation"/>
    <property type="evidence" value="ECO:0007669"/>
    <property type="project" value="InterPro"/>
</dbReference>
<dbReference type="NCBIfam" id="TIGR02937">
    <property type="entry name" value="sigma70-ECF"/>
    <property type="match status" value="1"/>
</dbReference>
<dbReference type="STRING" id="1123291.SAMN04490355_100270"/>
<dbReference type="Pfam" id="PF08281">
    <property type="entry name" value="Sigma70_r4_2"/>
    <property type="match status" value="1"/>
</dbReference>
<dbReference type="EMBL" id="FOTS01000002">
    <property type="protein sequence ID" value="SFL35506.1"/>
    <property type="molecule type" value="Genomic_DNA"/>
</dbReference>
<name>A0A1I4H263_9FIRM</name>
<sequence>MTDENMLITKAKDGDREALNTLILHYWQPIYRLIYSKLGNEDDAKELTQETFMKAFRSLPGYKILDVSFKSYLARIAINAVTDFWRKNGRTPQIVNLAEYQESILDARENPEEYILRMEGQEQIANLVESLPEEQRQAIKLRIILGLSIHDAAMQMNKTESAIKMLQQRALKNLRKMCLGIGILQ</sequence>
<dbReference type="RefSeq" id="WP_090932195.1">
    <property type="nucleotide sequence ID" value="NZ_FOTS01000002.1"/>
</dbReference>
<protein>
    <submittedName>
        <fullName evidence="8">RNA polymerase sigma-70 factor, ECF subfamily</fullName>
    </submittedName>
</protein>
<dbReference type="InterPro" id="IPR014284">
    <property type="entry name" value="RNA_pol_sigma-70_dom"/>
</dbReference>
<keyword evidence="9" id="KW-1185">Reference proteome</keyword>
<comment type="similarity">
    <text evidence="1">Belongs to the sigma-70 factor family. ECF subfamily.</text>
</comment>
<dbReference type="SUPFAM" id="SSF88946">
    <property type="entry name" value="Sigma2 domain of RNA polymerase sigma factors"/>
    <property type="match status" value="1"/>
</dbReference>
<reference evidence="9" key="1">
    <citation type="submission" date="2016-10" db="EMBL/GenBank/DDBJ databases">
        <authorList>
            <person name="Varghese N."/>
            <person name="Submissions S."/>
        </authorList>
    </citation>
    <scope>NUCLEOTIDE SEQUENCE [LARGE SCALE GENOMIC DNA]</scope>
    <source>
        <strain evidence="9">DSM 13327</strain>
    </source>
</reference>
<dbReference type="InterPro" id="IPR013324">
    <property type="entry name" value="RNA_pol_sigma_r3/r4-like"/>
</dbReference>
<organism evidence="8 9">
    <name type="scientific">Pelosinus propionicus DSM 13327</name>
    <dbReference type="NCBI Taxonomy" id="1123291"/>
    <lineage>
        <taxon>Bacteria</taxon>
        <taxon>Bacillati</taxon>
        <taxon>Bacillota</taxon>
        <taxon>Negativicutes</taxon>
        <taxon>Selenomonadales</taxon>
        <taxon>Sporomusaceae</taxon>
        <taxon>Pelosinus</taxon>
    </lineage>
</organism>
<dbReference type="CDD" id="cd06171">
    <property type="entry name" value="Sigma70_r4"/>
    <property type="match status" value="1"/>
</dbReference>
<evidence type="ECO:0000259" key="6">
    <source>
        <dbReference type="Pfam" id="PF04542"/>
    </source>
</evidence>
<evidence type="ECO:0000256" key="3">
    <source>
        <dbReference type="ARBA" id="ARBA00023082"/>
    </source>
</evidence>
<dbReference type="Gene3D" id="1.10.10.10">
    <property type="entry name" value="Winged helix-like DNA-binding domain superfamily/Winged helix DNA-binding domain"/>
    <property type="match status" value="1"/>
</dbReference>
<feature type="domain" description="RNA polymerase sigma-70 region 2" evidence="6">
    <location>
        <begin position="22"/>
        <end position="91"/>
    </location>
</feature>
<evidence type="ECO:0000256" key="1">
    <source>
        <dbReference type="ARBA" id="ARBA00010641"/>
    </source>
</evidence>
<dbReference type="GO" id="GO:0003677">
    <property type="term" value="F:DNA binding"/>
    <property type="evidence" value="ECO:0007669"/>
    <property type="project" value="UniProtKB-KW"/>
</dbReference>
<evidence type="ECO:0000259" key="7">
    <source>
        <dbReference type="Pfam" id="PF08281"/>
    </source>
</evidence>
<dbReference type="InterPro" id="IPR036388">
    <property type="entry name" value="WH-like_DNA-bd_sf"/>
</dbReference>
<feature type="domain" description="RNA polymerase sigma factor 70 region 4 type 2" evidence="7">
    <location>
        <begin position="122"/>
        <end position="174"/>
    </location>
</feature>
<evidence type="ECO:0000313" key="9">
    <source>
        <dbReference type="Proteomes" id="UP000199520"/>
    </source>
</evidence>
<dbReference type="InterPro" id="IPR039425">
    <property type="entry name" value="RNA_pol_sigma-70-like"/>
</dbReference>
<dbReference type="InterPro" id="IPR013249">
    <property type="entry name" value="RNA_pol_sigma70_r4_t2"/>
</dbReference>
<dbReference type="SUPFAM" id="SSF88659">
    <property type="entry name" value="Sigma3 and sigma4 domains of RNA polymerase sigma factors"/>
    <property type="match status" value="1"/>
</dbReference>
<keyword evidence="2" id="KW-0805">Transcription regulation</keyword>
<dbReference type="PANTHER" id="PTHR43133:SF8">
    <property type="entry name" value="RNA POLYMERASE SIGMA FACTOR HI_1459-RELATED"/>
    <property type="match status" value="1"/>
</dbReference>
<dbReference type="InterPro" id="IPR013325">
    <property type="entry name" value="RNA_pol_sigma_r2"/>
</dbReference>
<dbReference type="Pfam" id="PF04542">
    <property type="entry name" value="Sigma70_r2"/>
    <property type="match status" value="1"/>
</dbReference>
<dbReference type="PANTHER" id="PTHR43133">
    <property type="entry name" value="RNA POLYMERASE ECF-TYPE SIGMA FACTO"/>
    <property type="match status" value="1"/>
</dbReference>
<dbReference type="AlphaFoldDB" id="A0A1I4H263"/>
<keyword evidence="4" id="KW-0238">DNA-binding</keyword>